<name>A0A1G4MFU8_LACFM</name>
<dbReference type="InterPro" id="IPR021149">
    <property type="entry name" value="OligosaccharylTrfase_OST3/OST6"/>
</dbReference>
<reference evidence="9" key="1">
    <citation type="submission" date="2016-03" db="EMBL/GenBank/DDBJ databases">
        <authorList>
            <person name="Devillers H."/>
        </authorList>
    </citation>
    <scope>NUCLEOTIDE SEQUENCE [LARGE SCALE GENOMIC DNA]</scope>
</reference>
<feature type="signal peptide" evidence="7">
    <location>
        <begin position="1"/>
        <end position="16"/>
    </location>
</feature>
<dbReference type="Gene3D" id="3.40.30.10">
    <property type="entry name" value="Glutaredoxin"/>
    <property type="match status" value="1"/>
</dbReference>
<accession>A0A1G4MFU8</accession>
<dbReference type="OMA" id="WQFGIEI"/>
<feature type="transmembrane region" description="Helical" evidence="6">
    <location>
        <begin position="254"/>
        <end position="278"/>
    </location>
</feature>
<dbReference type="OrthoDB" id="67566at2759"/>
<evidence type="ECO:0000313" key="9">
    <source>
        <dbReference type="Proteomes" id="UP000190831"/>
    </source>
</evidence>
<organism evidence="8 9">
    <name type="scientific">Lachancea fermentati</name>
    <name type="common">Zygosaccharomyces fermentati</name>
    <dbReference type="NCBI Taxonomy" id="4955"/>
    <lineage>
        <taxon>Eukaryota</taxon>
        <taxon>Fungi</taxon>
        <taxon>Dikarya</taxon>
        <taxon>Ascomycota</taxon>
        <taxon>Saccharomycotina</taxon>
        <taxon>Saccharomycetes</taxon>
        <taxon>Saccharomycetales</taxon>
        <taxon>Saccharomycetaceae</taxon>
        <taxon>Lachancea</taxon>
    </lineage>
</organism>
<comment type="similarity">
    <text evidence="2">Belongs to the OST3/OST6 family.</text>
</comment>
<keyword evidence="9" id="KW-1185">Reference proteome</keyword>
<dbReference type="PANTHER" id="PTHR12692">
    <property type="entry name" value="DOLICHYL-DIPHOSPHOOLIGOSACCHARIDE--PROTEIN GLYCOSYLTRANSFERASE-RELATED"/>
    <property type="match status" value="1"/>
</dbReference>
<evidence type="ECO:0000256" key="5">
    <source>
        <dbReference type="ARBA" id="ARBA00023136"/>
    </source>
</evidence>
<feature type="transmembrane region" description="Helical" evidence="6">
    <location>
        <begin position="290"/>
        <end position="308"/>
    </location>
</feature>
<dbReference type="PANTHER" id="PTHR12692:SF3">
    <property type="entry name" value="DOLICHYL-DIPHOSPHOOLIGOSACCHARIDE--PROTEIN GLYCOSYLTRANSFERASE SUBUNIT OST6"/>
    <property type="match status" value="1"/>
</dbReference>
<keyword evidence="7" id="KW-0732">Signal</keyword>
<dbReference type="Pfam" id="PF04756">
    <property type="entry name" value="OST3_OST6"/>
    <property type="match status" value="1"/>
</dbReference>
<evidence type="ECO:0000256" key="6">
    <source>
        <dbReference type="SAM" id="Phobius"/>
    </source>
</evidence>
<evidence type="ECO:0000313" key="8">
    <source>
        <dbReference type="EMBL" id="SCW02794.1"/>
    </source>
</evidence>
<keyword evidence="4 6" id="KW-1133">Transmembrane helix</keyword>
<dbReference type="GO" id="GO:0008250">
    <property type="term" value="C:oligosaccharyltransferase complex"/>
    <property type="evidence" value="ECO:0007669"/>
    <property type="project" value="TreeGrafter"/>
</dbReference>
<dbReference type="AlphaFoldDB" id="A0A1G4MFU8"/>
<evidence type="ECO:0000256" key="1">
    <source>
        <dbReference type="ARBA" id="ARBA00004477"/>
    </source>
</evidence>
<evidence type="ECO:0000256" key="3">
    <source>
        <dbReference type="ARBA" id="ARBA00022692"/>
    </source>
</evidence>
<dbReference type="EMBL" id="LT598490">
    <property type="protein sequence ID" value="SCW02794.1"/>
    <property type="molecule type" value="Genomic_DNA"/>
</dbReference>
<dbReference type="STRING" id="4955.A0A1G4MFU8"/>
<protein>
    <submittedName>
        <fullName evidence="8">LAFE_0F14422g1_1</fullName>
    </submittedName>
</protein>
<evidence type="ECO:0000256" key="7">
    <source>
        <dbReference type="SAM" id="SignalP"/>
    </source>
</evidence>
<evidence type="ECO:0000256" key="4">
    <source>
        <dbReference type="ARBA" id="ARBA00022989"/>
    </source>
</evidence>
<comment type="subcellular location">
    <subcellularLocation>
        <location evidence="1">Endoplasmic reticulum membrane</location>
        <topology evidence="1">Multi-pass membrane protein</topology>
    </subcellularLocation>
</comment>
<dbReference type="SUPFAM" id="SSF52833">
    <property type="entry name" value="Thioredoxin-like"/>
    <property type="match status" value="1"/>
</dbReference>
<gene>
    <name evidence="8" type="ORF">LAFE_0F14422G</name>
</gene>
<evidence type="ECO:0000256" key="2">
    <source>
        <dbReference type="ARBA" id="ARBA00009561"/>
    </source>
</evidence>
<feature type="chain" id="PRO_5009237326" evidence="7">
    <location>
        <begin position="17"/>
        <end position="322"/>
    </location>
</feature>
<dbReference type="Proteomes" id="UP000190831">
    <property type="component" value="Chromosome F"/>
</dbReference>
<dbReference type="GO" id="GO:0018279">
    <property type="term" value="P:protein N-linked glycosylation via asparagine"/>
    <property type="evidence" value="ECO:0007669"/>
    <property type="project" value="TreeGrafter"/>
</dbReference>
<dbReference type="InterPro" id="IPR036249">
    <property type="entry name" value="Thioredoxin-like_sf"/>
</dbReference>
<proteinExistence type="inferred from homology"/>
<keyword evidence="3 6" id="KW-0812">Transmembrane</keyword>
<feature type="transmembrane region" description="Helical" evidence="6">
    <location>
        <begin position="207"/>
        <end position="226"/>
    </location>
</feature>
<keyword evidence="5 6" id="KW-0472">Membrane</keyword>
<feature type="transmembrane region" description="Helical" evidence="6">
    <location>
        <begin position="179"/>
        <end position="195"/>
    </location>
</feature>
<sequence>MLLWPFLTLLFPLSRALEWTDIIGLRDKDGIIEVTESNYQTLSKGIRNFYSVLYLTASKPNSEGVYCDICDQFEANVRKTSAAILEQVSFEVSTEIFFFKLDVSEVPSLLKEMPLKAIPHLLVYPPSPNDDNFAWHSNQFYQYQIGKHSVEDPVHFADFLAKIFNVFIRIKPDFNYEEFLQYFILCLVIFFVFKKKVLPLIPHKARFFSMLFSLSLILLSITGFKFTQINGIPLLAKDKDGNIMFFSGGMGWQFGIEIFTVSAMYLVMGGCCVGMILLSQCSKLNSNVTNFATLALVGILTYMFAYFLSCFKIKNPGYPYTF</sequence>